<evidence type="ECO:0000313" key="3">
    <source>
        <dbReference type="EMBL" id="KAA6325438.1"/>
    </source>
</evidence>
<comment type="caution">
    <text evidence="3">The sequence shown here is derived from an EMBL/GenBank/DDBJ whole genome shotgun (WGS) entry which is preliminary data.</text>
</comment>
<sequence length="243" mass="28740">MRYKEIKLDGNLPEKCYENKKIMDLIWIIENAILCYEIDNDLLKLTDDKLLKKNENLTDYQYEEHSVARNFMEDRRFPLDTVTIQTFNMEYDTKIEIAVVHSGQYANEITRSLNALALTIGNEIYFKDGEYKPESEKGKQLLAHEFTHISQYKENRITLNTRKEDLEEEAEVAEMKQSADYDPIITVELGGQDFKIRKSEMSELVDMAVKRTIRWFQRMKMILSEAEYDKLLCAYSDWKKAVK</sequence>
<reference evidence="3" key="1">
    <citation type="submission" date="2019-03" db="EMBL/GenBank/DDBJ databases">
        <title>Single cell metagenomics reveals metabolic interactions within the superorganism composed of flagellate Streblomastix strix and complex community of Bacteroidetes bacteria on its surface.</title>
        <authorList>
            <person name="Treitli S.C."/>
            <person name="Kolisko M."/>
            <person name="Husnik F."/>
            <person name="Keeling P."/>
            <person name="Hampl V."/>
        </authorList>
    </citation>
    <scope>NUCLEOTIDE SEQUENCE</scope>
    <source>
        <strain evidence="3">STM</strain>
    </source>
</reference>
<keyword evidence="1" id="KW-0175">Coiled coil</keyword>
<name>A0A5J4QW62_9ZZZZ</name>
<dbReference type="EMBL" id="SNRY01002362">
    <property type="protein sequence ID" value="KAA6325438.1"/>
    <property type="molecule type" value="Genomic_DNA"/>
</dbReference>
<accession>A0A5J4QW62</accession>
<dbReference type="InterPro" id="IPR025295">
    <property type="entry name" value="eCIS_core_dom"/>
</dbReference>
<evidence type="ECO:0000256" key="1">
    <source>
        <dbReference type="SAM" id="Coils"/>
    </source>
</evidence>
<feature type="coiled-coil region" evidence="1">
    <location>
        <begin position="149"/>
        <end position="176"/>
    </location>
</feature>
<organism evidence="3">
    <name type="scientific">termite gut metagenome</name>
    <dbReference type="NCBI Taxonomy" id="433724"/>
    <lineage>
        <taxon>unclassified sequences</taxon>
        <taxon>metagenomes</taxon>
        <taxon>organismal metagenomes</taxon>
    </lineage>
</organism>
<dbReference type="Pfam" id="PF13699">
    <property type="entry name" value="eCIS_core"/>
    <property type="match status" value="1"/>
</dbReference>
<evidence type="ECO:0000259" key="2">
    <source>
        <dbReference type="Pfam" id="PF13699"/>
    </source>
</evidence>
<gene>
    <name evidence="3" type="ORF">EZS27_025350</name>
</gene>
<proteinExistence type="predicted"/>
<dbReference type="AlphaFoldDB" id="A0A5J4QW62"/>
<protein>
    <recommendedName>
        <fullName evidence="2">eCIS core domain-containing protein</fullName>
    </recommendedName>
</protein>
<feature type="domain" description="eCIS core" evidence="2">
    <location>
        <begin position="78"/>
        <end position="155"/>
    </location>
</feature>